<evidence type="ECO:0000256" key="1">
    <source>
        <dbReference type="SAM" id="Phobius"/>
    </source>
</evidence>
<dbReference type="AlphaFoldDB" id="A0ABD6FE79"/>
<keyword evidence="1" id="KW-1133">Transmembrane helix</keyword>
<proteinExistence type="predicted"/>
<feature type="transmembrane region" description="Helical" evidence="1">
    <location>
        <begin position="85"/>
        <end position="111"/>
    </location>
</feature>
<dbReference type="PIRSF" id="PIRSF010219">
    <property type="entry name" value="UCP010219"/>
    <property type="match status" value="1"/>
</dbReference>
<dbReference type="Proteomes" id="UP000249324">
    <property type="component" value="Unassembled WGS sequence"/>
</dbReference>
<feature type="transmembrane region" description="Helical" evidence="1">
    <location>
        <begin position="160"/>
        <end position="184"/>
    </location>
</feature>
<feature type="transmembrane region" description="Helical" evidence="1">
    <location>
        <begin position="30"/>
        <end position="50"/>
    </location>
</feature>
<keyword evidence="1" id="KW-0812">Transmembrane</keyword>
<reference evidence="2 3" key="1">
    <citation type="journal article" date="2021" name="BMC Genomics">
        <title>Genome-resolved metagenome and metatranscriptome analyses of thermophilic composting reveal key bacterial players and their metabolic interactions.</title>
        <authorList>
            <person name="Braga L.P.P."/>
            <person name="Pereira R.V."/>
            <person name="Martins L.F."/>
            <person name="Moura L.M.S."/>
            <person name="Sanchez F.B."/>
            <person name="Patane J.S.L."/>
            <person name="da Silva A.M."/>
            <person name="Setubal J.C."/>
        </authorList>
    </citation>
    <scope>NUCLEOTIDE SEQUENCE [LARGE SCALE GENOMIC DNA]</scope>
    <source>
        <strain evidence="2">ZC4RG45</strain>
    </source>
</reference>
<keyword evidence="1" id="KW-0472">Membrane</keyword>
<feature type="transmembrane region" description="Helical" evidence="1">
    <location>
        <begin position="131"/>
        <end position="148"/>
    </location>
</feature>
<evidence type="ECO:0000313" key="2">
    <source>
        <dbReference type="EMBL" id="MFO7192213.1"/>
    </source>
</evidence>
<feature type="transmembrane region" description="Helical" evidence="1">
    <location>
        <begin position="7"/>
        <end position="24"/>
    </location>
</feature>
<protein>
    <submittedName>
        <fullName evidence="2">DUF3159 domain-containing protein</fullName>
    </submittedName>
</protein>
<accession>A0ABD6FE79</accession>
<gene>
    <name evidence="2" type="ORF">DIU77_008220</name>
</gene>
<dbReference type="EMBL" id="QGUI02000081">
    <property type="protein sequence ID" value="MFO7192213.1"/>
    <property type="molecule type" value="Genomic_DNA"/>
</dbReference>
<evidence type="ECO:0000313" key="3">
    <source>
        <dbReference type="Proteomes" id="UP000249324"/>
    </source>
</evidence>
<name>A0ABD6FE79_9PSEU</name>
<dbReference type="Pfam" id="PF11361">
    <property type="entry name" value="DUF3159"/>
    <property type="match status" value="1"/>
</dbReference>
<organism evidence="2 3">
    <name type="scientific">Thermocrispum agreste</name>
    <dbReference type="NCBI Taxonomy" id="37925"/>
    <lineage>
        <taxon>Bacteria</taxon>
        <taxon>Bacillati</taxon>
        <taxon>Actinomycetota</taxon>
        <taxon>Actinomycetes</taxon>
        <taxon>Pseudonocardiales</taxon>
        <taxon>Pseudonocardiaceae</taxon>
        <taxon>Thermocrispum</taxon>
    </lineage>
</organism>
<feature type="transmembrane region" description="Helical" evidence="1">
    <location>
        <begin position="57"/>
        <end position="73"/>
    </location>
</feature>
<sequence>MFEQMGGVAGMIYSAVPVVVFVLANSLWGLMTAIWCAVGSAVAITVVRLVRKESLQPAVSGLFGVAIAAYIAYRTGTAKGFFLFGIWQSLVYCGGTVLSVLIRWPLVGVFWNFVNGAGTRWRKDRRSLRDYDIATLALAAVFGSRFVVQRWLYEEDLTGWLAVAKIGMGFPLFAAALVVIVWAIRRSDKRLAAAIEAERRAEEKIEAELRARYGETPAQSEPGHA</sequence>
<comment type="caution">
    <text evidence="2">The sequence shown here is derived from an EMBL/GenBank/DDBJ whole genome shotgun (WGS) entry which is preliminary data.</text>
</comment>
<dbReference type="InterPro" id="IPR016566">
    <property type="entry name" value="UCP010219"/>
</dbReference>